<dbReference type="PRINTS" id="PR00463">
    <property type="entry name" value="EP450I"/>
</dbReference>
<dbReference type="GO" id="GO:0016705">
    <property type="term" value="F:oxidoreductase activity, acting on paired donors, with incorporation or reduction of molecular oxygen"/>
    <property type="evidence" value="ECO:0007669"/>
    <property type="project" value="InterPro"/>
</dbReference>
<dbReference type="InterPro" id="IPR002401">
    <property type="entry name" value="Cyt_P450_E_grp-I"/>
</dbReference>
<dbReference type="InterPro" id="IPR001128">
    <property type="entry name" value="Cyt_P450"/>
</dbReference>
<evidence type="ECO:0000256" key="9">
    <source>
        <dbReference type="ARBA" id="ARBA00023002"/>
    </source>
</evidence>
<comment type="similarity">
    <text evidence="4 14">Belongs to the cytochrome P450 family.</text>
</comment>
<dbReference type="PRINTS" id="PR00385">
    <property type="entry name" value="P450"/>
</dbReference>
<keyword evidence="9 14" id="KW-0560">Oxidoreductase</keyword>
<keyword evidence="6 13" id="KW-0479">Metal-binding</keyword>
<evidence type="ECO:0000256" key="10">
    <source>
        <dbReference type="ARBA" id="ARBA00023004"/>
    </source>
</evidence>
<evidence type="ECO:0000256" key="14">
    <source>
        <dbReference type="RuleBase" id="RU000461"/>
    </source>
</evidence>
<dbReference type="InterPro" id="IPR017972">
    <property type="entry name" value="Cyt_P450_CS"/>
</dbReference>
<feature type="transmembrane region" description="Helical" evidence="15">
    <location>
        <begin position="6"/>
        <end position="21"/>
    </location>
</feature>
<dbReference type="GO" id="GO:0005506">
    <property type="term" value="F:iron ion binding"/>
    <property type="evidence" value="ECO:0007669"/>
    <property type="project" value="InterPro"/>
</dbReference>
<evidence type="ECO:0000256" key="12">
    <source>
        <dbReference type="ARBA" id="ARBA00023136"/>
    </source>
</evidence>
<keyword evidence="11 14" id="KW-0503">Monooxygenase</keyword>
<evidence type="ECO:0000256" key="8">
    <source>
        <dbReference type="ARBA" id="ARBA00022848"/>
    </source>
</evidence>
<feature type="binding site" description="axial binding residue" evidence="13">
    <location>
        <position position="440"/>
    </location>
    <ligand>
        <name>heme</name>
        <dbReference type="ChEBI" id="CHEBI:30413"/>
    </ligand>
    <ligandPart>
        <name>Fe</name>
        <dbReference type="ChEBI" id="CHEBI:18248"/>
    </ligandPart>
</feature>
<keyword evidence="15" id="KW-0812">Transmembrane</keyword>
<keyword evidence="5 13" id="KW-0349">Heme</keyword>
<evidence type="ECO:0000313" key="16">
    <source>
        <dbReference type="EMBL" id="QGQ60785.1"/>
    </source>
</evidence>
<comment type="cofactor">
    <cofactor evidence="1 13">
        <name>heme</name>
        <dbReference type="ChEBI" id="CHEBI:30413"/>
    </cofactor>
</comment>
<keyword evidence="15" id="KW-1133">Transmembrane helix</keyword>
<evidence type="ECO:0000256" key="2">
    <source>
        <dbReference type="ARBA" id="ARBA00004174"/>
    </source>
</evidence>
<evidence type="ECO:0000256" key="11">
    <source>
        <dbReference type="ARBA" id="ARBA00023033"/>
    </source>
</evidence>
<dbReference type="GO" id="GO:0020037">
    <property type="term" value="F:heme binding"/>
    <property type="evidence" value="ECO:0007669"/>
    <property type="project" value="InterPro"/>
</dbReference>
<evidence type="ECO:0000256" key="15">
    <source>
        <dbReference type="SAM" id="Phobius"/>
    </source>
</evidence>
<dbReference type="GO" id="GO:0004497">
    <property type="term" value="F:monooxygenase activity"/>
    <property type="evidence" value="ECO:0007669"/>
    <property type="project" value="UniProtKB-KW"/>
</dbReference>
<evidence type="ECO:0000256" key="13">
    <source>
        <dbReference type="PIRSR" id="PIRSR602401-1"/>
    </source>
</evidence>
<keyword evidence="8" id="KW-0492">Microsome</keyword>
<dbReference type="EMBL" id="MK327539">
    <property type="protein sequence ID" value="QGQ60785.1"/>
    <property type="molecule type" value="mRNA"/>
</dbReference>
<name>A0A6G5X3K5_9MAXI</name>
<dbReference type="PROSITE" id="PS00086">
    <property type="entry name" value="CYTOCHROME_P450"/>
    <property type="match status" value="1"/>
</dbReference>
<dbReference type="AlphaFoldDB" id="A0A6G5X3K5"/>
<accession>A0A6G5X3K5</accession>
<evidence type="ECO:0000256" key="6">
    <source>
        <dbReference type="ARBA" id="ARBA00022723"/>
    </source>
</evidence>
<dbReference type="InterPro" id="IPR036396">
    <property type="entry name" value="Cyt_P450_sf"/>
</dbReference>
<dbReference type="PANTHER" id="PTHR24291:SF189">
    <property type="entry name" value="CYTOCHROME P450 4C3-RELATED"/>
    <property type="match status" value="1"/>
</dbReference>
<organism evidence="16">
    <name type="scientific">Eurytemora pacifica</name>
    <dbReference type="NCBI Taxonomy" id="207948"/>
    <lineage>
        <taxon>Eukaryota</taxon>
        <taxon>Metazoa</taxon>
        <taxon>Ecdysozoa</taxon>
        <taxon>Arthropoda</taxon>
        <taxon>Crustacea</taxon>
        <taxon>Multicrustacea</taxon>
        <taxon>Hexanauplia</taxon>
        <taxon>Copepoda</taxon>
        <taxon>Calanoida</taxon>
        <taxon>Temoridae</taxon>
        <taxon>Eurytemora</taxon>
    </lineage>
</organism>
<evidence type="ECO:0000256" key="5">
    <source>
        <dbReference type="ARBA" id="ARBA00022617"/>
    </source>
</evidence>
<evidence type="ECO:0000256" key="3">
    <source>
        <dbReference type="ARBA" id="ARBA00004406"/>
    </source>
</evidence>
<proteinExistence type="evidence at transcript level"/>
<dbReference type="FunFam" id="1.10.630.10:FF:000182">
    <property type="entry name" value="Cytochrome P450 3A4"/>
    <property type="match status" value="1"/>
</dbReference>
<dbReference type="InterPro" id="IPR050196">
    <property type="entry name" value="Cytochrome_P450_Monoox"/>
</dbReference>
<keyword evidence="7" id="KW-0256">Endoplasmic reticulum</keyword>
<sequence>MLIPILFGVCIYILGTWLNIFRNRKKNMLHVPGPTPLPLLGNALLFAGPPETFLPSIRSLVEQYGPIARFHLGSRVNLAVATPEAFEKILSSNKQITKGEDYKFLDDWLAKGLLTSTGTKWHSRRKLLTPAFHFKILEDFMEVINDQSKIFCDILRTKADGPAFNVFPLVTHCALDIICETAMGKHINAQGDSDSEYVKAVYESSELVNQRQLGPWLWSDFIYRLTPAGAKWRKCISILHSFTDKVIKERKVELQNETDESLDDDGRKRKVAFLDLLIRESKGGTVLSDGDVREEVDTFMFEGHDTTATNMTFTLYLLATHPEVQKRCQEELDQIFEGSDRHADSSDLASMKYLDSCLKESLRLYQSVPIMSRRTGEDVEIDGYLIPANTNVIMLSFLLHRDEKTYPNPDKFDPERFSSNNTQKRHPYSYVPFSAGPRNCIGQKFATMEEKILISSVLRNFNLKSDLKVEDIPLLAEIILRPKNGIQVSITPRS</sequence>
<dbReference type="GO" id="GO:0005789">
    <property type="term" value="C:endoplasmic reticulum membrane"/>
    <property type="evidence" value="ECO:0007669"/>
    <property type="project" value="UniProtKB-SubCell"/>
</dbReference>
<dbReference type="PANTHER" id="PTHR24291">
    <property type="entry name" value="CYTOCHROME P450 FAMILY 4"/>
    <property type="match status" value="1"/>
</dbReference>
<keyword evidence="10 13" id="KW-0408">Iron</keyword>
<evidence type="ECO:0000256" key="1">
    <source>
        <dbReference type="ARBA" id="ARBA00001971"/>
    </source>
</evidence>
<reference evidence="16" key="1">
    <citation type="submission" date="2018-12" db="EMBL/GenBank/DDBJ databases">
        <authorList>
            <person name="Zhou Z."/>
            <person name="Zhang J."/>
        </authorList>
    </citation>
    <scope>NUCLEOTIDE SEQUENCE</scope>
</reference>
<dbReference type="Gene3D" id="1.10.630.10">
    <property type="entry name" value="Cytochrome P450"/>
    <property type="match status" value="1"/>
</dbReference>
<keyword evidence="12 15" id="KW-0472">Membrane</keyword>
<evidence type="ECO:0000256" key="7">
    <source>
        <dbReference type="ARBA" id="ARBA00022824"/>
    </source>
</evidence>
<evidence type="ECO:0000256" key="4">
    <source>
        <dbReference type="ARBA" id="ARBA00010617"/>
    </source>
</evidence>
<gene>
    <name evidence="16" type="primary">CYP4C</name>
</gene>
<dbReference type="Pfam" id="PF00067">
    <property type="entry name" value="p450"/>
    <property type="match status" value="1"/>
</dbReference>
<protein>
    <submittedName>
        <fullName evidence="16">CYP4C</fullName>
    </submittedName>
</protein>
<dbReference type="SUPFAM" id="SSF48264">
    <property type="entry name" value="Cytochrome P450"/>
    <property type="match status" value="1"/>
</dbReference>
<comment type="subcellular location">
    <subcellularLocation>
        <location evidence="3">Endoplasmic reticulum membrane</location>
        <topology evidence="3">Peripheral membrane protein</topology>
    </subcellularLocation>
    <subcellularLocation>
        <location evidence="2">Microsome membrane</location>
        <topology evidence="2">Peripheral membrane protein</topology>
    </subcellularLocation>
</comment>